<accession>A0A022Q4F1</accession>
<evidence type="ECO:0000259" key="1">
    <source>
        <dbReference type="Pfam" id="PF08268"/>
    </source>
</evidence>
<dbReference type="PANTHER" id="PTHR31111">
    <property type="entry name" value="BNAA05G37150D PROTEIN-RELATED"/>
    <property type="match status" value="1"/>
</dbReference>
<organism evidence="2 3">
    <name type="scientific">Erythranthe guttata</name>
    <name type="common">Yellow monkey flower</name>
    <name type="synonym">Mimulus guttatus</name>
    <dbReference type="NCBI Taxonomy" id="4155"/>
    <lineage>
        <taxon>Eukaryota</taxon>
        <taxon>Viridiplantae</taxon>
        <taxon>Streptophyta</taxon>
        <taxon>Embryophyta</taxon>
        <taxon>Tracheophyta</taxon>
        <taxon>Spermatophyta</taxon>
        <taxon>Magnoliopsida</taxon>
        <taxon>eudicotyledons</taxon>
        <taxon>Gunneridae</taxon>
        <taxon>Pentapetalae</taxon>
        <taxon>asterids</taxon>
        <taxon>lamiids</taxon>
        <taxon>Lamiales</taxon>
        <taxon>Phrymaceae</taxon>
        <taxon>Erythranthe</taxon>
    </lineage>
</organism>
<dbReference type="InterPro" id="IPR017451">
    <property type="entry name" value="F-box-assoc_interact_dom"/>
</dbReference>
<name>A0A022Q4F1_ERYGU</name>
<protein>
    <recommendedName>
        <fullName evidence="1">F-box associated beta-propeller type 3 domain-containing protein</fullName>
    </recommendedName>
</protein>
<dbReference type="AlphaFoldDB" id="A0A022Q4F1"/>
<dbReference type="eggNOG" id="ENOG502QS4I">
    <property type="taxonomic scope" value="Eukaryota"/>
</dbReference>
<dbReference type="InterPro" id="IPR013187">
    <property type="entry name" value="F-box-assoc_dom_typ3"/>
</dbReference>
<keyword evidence="3" id="KW-1185">Reference proteome</keyword>
<reference evidence="2 3" key="1">
    <citation type="journal article" date="2013" name="Proc. Natl. Acad. Sci. U.S.A.">
        <title>Fine-scale variation in meiotic recombination in Mimulus inferred from population shotgun sequencing.</title>
        <authorList>
            <person name="Hellsten U."/>
            <person name="Wright K.M."/>
            <person name="Jenkins J."/>
            <person name="Shu S."/>
            <person name="Yuan Y."/>
            <person name="Wessler S.R."/>
            <person name="Schmutz J."/>
            <person name="Willis J.H."/>
            <person name="Rokhsar D.S."/>
        </authorList>
    </citation>
    <scope>NUCLEOTIDE SEQUENCE [LARGE SCALE GENOMIC DNA]</scope>
    <source>
        <strain evidence="3">cv. DUN x IM62</strain>
    </source>
</reference>
<evidence type="ECO:0000313" key="2">
    <source>
        <dbReference type="EMBL" id="EYU22871.1"/>
    </source>
</evidence>
<dbReference type="Pfam" id="PF08268">
    <property type="entry name" value="FBA_3"/>
    <property type="match status" value="1"/>
</dbReference>
<evidence type="ECO:0000313" key="3">
    <source>
        <dbReference type="Proteomes" id="UP000030748"/>
    </source>
</evidence>
<feature type="domain" description="F-box associated beta-propeller type 3" evidence="1">
    <location>
        <begin position="2"/>
        <end position="205"/>
    </location>
</feature>
<proteinExistence type="predicted"/>
<feature type="non-terminal residue" evidence="2">
    <location>
        <position position="1"/>
    </location>
</feature>
<gene>
    <name evidence="2" type="ORF">MIMGU_mgv1a019687mg</name>
</gene>
<dbReference type="EMBL" id="KI632191">
    <property type="protein sequence ID" value="EYU22871.1"/>
    <property type="molecule type" value="Genomic_DNA"/>
</dbReference>
<dbReference type="NCBIfam" id="TIGR01640">
    <property type="entry name" value="F_box_assoc_1"/>
    <property type="match status" value="1"/>
</dbReference>
<dbReference type="SUPFAM" id="SSF63825">
    <property type="entry name" value="YWTD domain"/>
    <property type="match status" value="1"/>
</dbReference>
<dbReference type="PANTHER" id="PTHR31111:SF136">
    <property type="entry name" value="F-BOX ASSOCIATED DOMAIN-CONTAINING PROTEIN"/>
    <property type="match status" value="1"/>
</dbReference>
<sequence length="234" mass="26563">KITGQYKVVRIVHECICDPHTFKLLKYTNCVCHVYTLGTGTWRKIAPGAPFGSDWYSVGVFLNGSLYWLVTDFEGYNLISCFDLETEIFSTFPPPSLLKRERRPGGLELVALGDYLCVCDNTSDDEIVMWLMKECGDEKSWTKDFVVRISDSDFLRGYGGSCEIAYPIKVFKDGDILMVLSDLYIFYYSNKTKTTTPVYMLGVYEDIGGLKALLHSSSFLSLETSFPIENVRPF</sequence>
<dbReference type="Proteomes" id="UP000030748">
    <property type="component" value="Unassembled WGS sequence"/>
</dbReference>